<dbReference type="GO" id="GO:0005737">
    <property type="term" value="C:cytoplasm"/>
    <property type="evidence" value="ECO:0007669"/>
    <property type="project" value="TreeGrafter"/>
</dbReference>
<sequence>MARTMASQSLLALTLHLILMALLPGTSRAARVSEHSFLNEEGDRAPAHMRLLAARGGDLQAFQAAVSANKERASVLLDTSGLEQPVKWPAAWKGKLGEGEEVGQGAFGKVFVAPLTCNGDKVAVKQMTAEDSDKDVVAEVEKEVNAMKEALGCANVIQYFADDKISAKSSKGEDTYYIMMEAASGGTLEDNLGSEDKLALFLGMLRGMQELHSRGLVHRDLKPANVMVSSKCGGKTPCYAKIGDLGLACRVSEVPDSKQVGVPKCAADDIAGTPLYMAPETFSQTVADQANDVWAMGVMLYQMHTGSLPSKIASSDSVMALMNNLQSFDIADDEGYKGLPESAWKELIADMLDPSETSRMSMAEALRRAEGGGAGGFADRASGPVPKLPDCFSKKAAQEAKDEEQHAPAEGDIASFVIKRPQRDSASMIFGRDTRGLDLVDGTGKVTQEIAKIKPDYLGAAKVLRQGDKILQVNAVPWVTFKNPVLRKRMLSGVDGPLVVKYQKA</sequence>
<keyword evidence="4" id="KW-0732">Signal</keyword>
<dbReference type="PROSITE" id="PS00108">
    <property type="entry name" value="PROTEIN_KINASE_ST"/>
    <property type="match status" value="1"/>
</dbReference>
<feature type="binding site" evidence="3">
    <location>
        <position position="125"/>
    </location>
    <ligand>
        <name>ATP</name>
        <dbReference type="ChEBI" id="CHEBI:30616"/>
    </ligand>
</feature>
<gene>
    <name evidence="6" type="ORF">AMON00008_LOCUS61007</name>
</gene>
<keyword evidence="1 3" id="KW-0547">Nucleotide-binding</keyword>
<dbReference type="EMBL" id="HBNR01085226">
    <property type="protein sequence ID" value="CAE4662911.1"/>
    <property type="molecule type" value="Transcribed_RNA"/>
</dbReference>
<evidence type="ECO:0000259" key="5">
    <source>
        <dbReference type="PROSITE" id="PS50011"/>
    </source>
</evidence>
<feature type="signal peptide" evidence="4">
    <location>
        <begin position="1"/>
        <end position="29"/>
    </location>
</feature>
<dbReference type="GO" id="GO:0004674">
    <property type="term" value="F:protein serine/threonine kinase activity"/>
    <property type="evidence" value="ECO:0007669"/>
    <property type="project" value="TreeGrafter"/>
</dbReference>
<name>A0A7S4T1V9_9DINO</name>
<feature type="domain" description="Protein kinase" evidence="5">
    <location>
        <begin position="96"/>
        <end position="378"/>
    </location>
</feature>
<dbReference type="GO" id="GO:0044773">
    <property type="term" value="P:mitotic DNA damage checkpoint signaling"/>
    <property type="evidence" value="ECO:0007669"/>
    <property type="project" value="TreeGrafter"/>
</dbReference>
<dbReference type="GO" id="GO:0005634">
    <property type="term" value="C:nucleus"/>
    <property type="evidence" value="ECO:0007669"/>
    <property type="project" value="TreeGrafter"/>
</dbReference>
<protein>
    <recommendedName>
        <fullName evidence="5">Protein kinase domain-containing protein</fullName>
    </recommendedName>
</protein>
<dbReference type="InterPro" id="IPR017441">
    <property type="entry name" value="Protein_kinase_ATP_BS"/>
</dbReference>
<dbReference type="SUPFAM" id="SSF56112">
    <property type="entry name" value="Protein kinase-like (PK-like)"/>
    <property type="match status" value="1"/>
</dbReference>
<dbReference type="AlphaFoldDB" id="A0A7S4T1V9"/>
<dbReference type="PROSITE" id="PS00107">
    <property type="entry name" value="PROTEIN_KINASE_ATP"/>
    <property type="match status" value="1"/>
</dbReference>
<evidence type="ECO:0000256" key="2">
    <source>
        <dbReference type="ARBA" id="ARBA00022840"/>
    </source>
</evidence>
<feature type="chain" id="PRO_5030951948" description="Protein kinase domain-containing protein" evidence="4">
    <location>
        <begin position="30"/>
        <end position="505"/>
    </location>
</feature>
<dbReference type="PROSITE" id="PS50011">
    <property type="entry name" value="PROTEIN_KINASE_DOM"/>
    <property type="match status" value="1"/>
</dbReference>
<dbReference type="Gene3D" id="1.10.510.10">
    <property type="entry name" value="Transferase(Phosphotransferase) domain 1"/>
    <property type="match status" value="1"/>
</dbReference>
<dbReference type="InterPro" id="IPR000719">
    <property type="entry name" value="Prot_kinase_dom"/>
</dbReference>
<proteinExistence type="predicted"/>
<reference evidence="6" key="1">
    <citation type="submission" date="2021-01" db="EMBL/GenBank/DDBJ databases">
        <authorList>
            <person name="Corre E."/>
            <person name="Pelletier E."/>
            <person name="Niang G."/>
            <person name="Scheremetjew M."/>
            <person name="Finn R."/>
            <person name="Kale V."/>
            <person name="Holt S."/>
            <person name="Cochrane G."/>
            <person name="Meng A."/>
            <person name="Brown T."/>
            <person name="Cohen L."/>
        </authorList>
    </citation>
    <scope>NUCLEOTIDE SEQUENCE</scope>
    <source>
        <strain evidence="6">CCMP3105</strain>
    </source>
</reference>
<evidence type="ECO:0000256" key="4">
    <source>
        <dbReference type="SAM" id="SignalP"/>
    </source>
</evidence>
<dbReference type="SMART" id="SM00220">
    <property type="entry name" value="S_TKc"/>
    <property type="match status" value="1"/>
</dbReference>
<dbReference type="InterPro" id="IPR008271">
    <property type="entry name" value="Ser/Thr_kinase_AS"/>
</dbReference>
<dbReference type="GO" id="GO:0005524">
    <property type="term" value="F:ATP binding"/>
    <property type="evidence" value="ECO:0007669"/>
    <property type="project" value="UniProtKB-UniRule"/>
</dbReference>
<dbReference type="Pfam" id="PF00069">
    <property type="entry name" value="Pkinase"/>
    <property type="match status" value="1"/>
</dbReference>
<evidence type="ECO:0000256" key="3">
    <source>
        <dbReference type="PROSITE-ProRule" id="PRU10141"/>
    </source>
</evidence>
<accession>A0A7S4T1V9</accession>
<organism evidence="6">
    <name type="scientific">Alexandrium monilatum</name>
    <dbReference type="NCBI Taxonomy" id="311494"/>
    <lineage>
        <taxon>Eukaryota</taxon>
        <taxon>Sar</taxon>
        <taxon>Alveolata</taxon>
        <taxon>Dinophyceae</taxon>
        <taxon>Gonyaulacales</taxon>
        <taxon>Pyrocystaceae</taxon>
        <taxon>Alexandrium</taxon>
    </lineage>
</organism>
<dbReference type="PANTHER" id="PTHR44167:SF18">
    <property type="entry name" value="PROTEIN KINASE DOMAIN-CONTAINING PROTEIN"/>
    <property type="match status" value="1"/>
</dbReference>
<dbReference type="PANTHER" id="PTHR44167">
    <property type="entry name" value="OVARIAN-SPECIFIC SERINE/THREONINE-PROTEIN KINASE LOK-RELATED"/>
    <property type="match status" value="1"/>
</dbReference>
<evidence type="ECO:0000313" key="6">
    <source>
        <dbReference type="EMBL" id="CAE4662911.1"/>
    </source>
</evidence>
<keyword evidence="2 3" id="KW-0067">ATP-binding</keyword>
<evidence type="ECO:0000256" key="1">
    <source>
        <dbReference type="ARBA" id="ARBA00022741"/>
    </source>
</evidence>
<dbReference type="InterPro" id="IPR011009">
    <property type="entry name" value="Kinase-like_dom_sf"/>
</dbReference>